<evidence type="ECO:0000313" key="2">
    <source>
        <dbReference type="Proteomes" id="UP000004699"/>
    </source>
</evidence>
<dbReference type="STRING" id="565045.NOR51B_2156"/>
<dbReference type="InterPro" id="IPR015919">
    <property type="entry name" value="Cadherin-like_sf"/>
</dbReference>
<dbReference type="Proteomes" id="UP000004699">
    <property type="component" value="Unassembled WGS sequence"/>
</dbReference>
<organism evidence="1 2">
    <name type="scientific">Luminiphilus syltensis NOR5-1B</name>
    <dbReference type="NCBI Taxonomy" id="565045"/>
    <lineage>
        <taxon>Bacteria</taxon>
        <taxon>Pseudomonadati</taxon>
        <taxon>Pseudomonadota</taxon>
        <taxon>Gammaproteobacteria</taxon>
        <taxon>Cellvibrionales</taxon>
        <taxon>Halieaceae</taxon>
        <taxon>Luminiphilus</taxon>
    </lineage>
</organism>
<accession>B8KUF1</accession>
<evidence type="ECO:0000313" key="1">
    <source>
        <dbReference type="EMBL" id="EED36208.1"/>
    </source>
</evidence>
<sequence length="592" mass="58844">MTNRFRSLFAPRAFVSRSMAVLAILTLAACGGGGGGGSSFLPADGQSDLAITAILLPDVVQLPYAEVLEATGGTAPYSWSLVNDDGTGVTLDDSGVLRAAAPIEEGTYGITVSVRDNDGNEAERSFTIEFLVPILAITSTALPPAERDIPYSAIVEVTGGAEPYAWELIEDGDTGLSLDATGILSGTIGTPGTYGLTIKVTDDTGVTSQRSLLLTVTGEAIPPLGIDTVALPSARENATYAAVVSASGGDNDSYSWQLVSAGGSGLTLSSNGVLSGQGPDEGSYGLTVRVSDGTDTATKSLTLTVAGPQTPLAIETTTLPSGVVGVPYAAAFNAVGGSGSYTWSLVSGGGSGLGLTSSGVLSGVPASNGAYGVTVSVSDGDSTVVTSLVVTFALQATDGGGGGDAGSTFLSIATETLPNITTSIYAAILDAEGGTPPYTWALVPGPDTPAGFAVSTDGAVTLATDPPPGIYPVSVQVTDSAGTVVTKSYAVTRDGGAVPAVEFTTDAALPSATTGTLYATVIRASGDAGASPPYAFRIVGVSPVPPGTLAIGADSGVLEWDTPSGGPYDITIEVVAENSAAVRVFTLTVAAP</sequence>
<dbReference type="GO" id="GO:0005509">
    <property type="term" value="F:calcium ion binding"/>
    <property type="evidence" value="ECO:0007669"/>
    <property type="project" value="InterPro"/>
</dbReference>
<name>B8KUF1_9GAMM</name>
<dbReference type="AlphaFoldDB" id="B8KUF1"/>
<dbReference type="eggNOG" id="COG4625">
    <property type="taxonomic scope" value="Bacteria"/>
</dbReference>
<reference evidence="2" key="1">
    <citation type="journal article" date="2013" name="BMC Microbiol.">
        <title>Taxonomy and evolution of bacteriochlorophyll a-containing members of the OM60/NOR5 clade of marine gammaproteobacteria: description of Luminiphilus syltensis gen. nov., sp. nov., reclassification of Haliea rubra as Pseudohaliea rubra gen. nov., comb. nov., and emendation of Chromatocurvus halotolerans.</title>
        <authorList>
            <person name="Spring S."/>
            <person name="Riedel T."/>
            <person name="Sproer C."/>
            <person name="Yan S."/>
            <person name="Harder J."/>
            <person name="Fuchs B.M."/>
        </authorList>
    </citation>
    <scope>NUCLEOTIDE SEQUENCE [LARGE SCALE GENOMIC DNA]</scope>
    <source>
        <strain evidence="2">NOR51-B</strain>
    </source>
</reference>
<dbReference type="InterPro" id="IPR013783">
    <property type="entry name" value="Ig-like_fold"/>
</dbReference>
<proteinExistence type="predicted"/>
<dbReference type="PROSITE" id="PS51257">
    <property type="entry name" value="PROKAR_LIPOPROTEIN"/>
    <property type="match status" value="1"/>
</dbReference>
<gene>
    <name evidence="1" type="ORF">NOR51B_2156</name>
</gene>
<dbReference type="SUPFAM" id="SSF49313">
    <property type="entry name" value="Cadherin-like"/>
    <property type="match status" value="1"/>
</dbReference>
<dbReference type="SUPFAM" id="SSF49299">
    <property type="entry name" value="PKD domain"/>
    <property type="match status" value="1"/>
</dbReference>
<keyword evidence="2" id="KW-1185">Reference proteome</keyword>
<dbReference type="Pfam" id="PF05345">
    <property type="entry name" value="He_PIG"/>
    <property type="match status" value="2"/>
</dbReference>
<dbReference type="OrthoDB" id="5730733at2"/>
<dbReference type="PANTHER" id="PTHR37494">
    <property type="entry name" value="HEMAGGLUTININ"/>
    <property type="match status" value="1"/>
</dbReference>
<dbReference type="GO" id="GO:0016020">
    <property type="term" value="C:membrane"/>
    <property type="evidence" value="ECO:0007669"/>
    <property type="project" value="InterPro"/>
</dbReference>
<dbReference type="PANTHER" id="PTHR37494:SF1">
    <property type="entry name" value="STAPHYLOCOCCUS AUREUS SURFACE PROTEIN A"/>
    <property type="match status" value="1"/>
</dbReference>
<dbReference type="RefSeq" id="WP_009020952.1">
    <property type="nucleotide sequence ID" value="NZ_DS999411.1"/>
</dbReference>
<dbReference type="EMBL" id="DS999411">
    <property type="protein sequence ID" value="EED36208.1"/>
    <property type="molecule type" value="Genomic_DNA"/>
</dbReference>
<dbReference type="InterPro" id="IPR035986">
    <property type="entry name" value="PKD_dom_sf"/>
</dbReference>
<dbReference type="HOGENOM" id="CLU_460650_0_0_6"/>
<dbReference type="Gene3D" id="2.60.40.10">
    <property type="entry name" value="Immunoglobulins"/>
    <property type="match status" value="5"/>
</dbReference>
<protein>
    <submittedName>
        <fullName evidence="1">Ig family protein</fullName>
    </submittedName>
</protein>